<feature type="chain" id="PRO_5044877251" description="Thaumatin-like protein" evidence="1">
    <location>
        <begin position="33"/>
        <end position="201"/>
    </location>
</feature>
<dbReference type="PRINTS" id="PR00347">
    <property type="entry name" value="THAUMATIN"/>
</dbReference>
<evidence type="ECO:0000313" key="2">
    <source>
        <dbReference type="EMBL" id="CAL4897524.1"/>
    </source>
</evidence>
<feature type="signal peptide" evidence="1">
    <location>
        <begin position="1"/>
        <end position="32"/>
    </location>
</feature>
<dbReference type="SMART" id="SM00205">
    <property type="entry name" value="THN"/>
    <property type="match status" value="1"/>
</dbReference>
<gene>
    <name evidence="2" type="ORF">URODEC1_LOCUS7302</name>
</gene>
<reference evidence="3" key="1">
    <citation type="submission" date="2024-06" db="EMBL/GenBank/DDBJ databases">
        <authorList>
            <person name="Ryan C."/>
        </authorList>
    </citation>
    <scope>NUCLEOTIDE SEQUENCE [LARGE SCALE GENOMIC DNA]</scope>
</reference>
<dbReference type="EMBL" id="OZ075121">
    <property type="protein sequence ID" value="CAL4897524.1"/>
    <property type="molecule type" value="Genomic_DNA"/>
</dbReference>
<dbReference type="Gene3D" id="2.60.110.10">
    <property type="entry name" value="Thaumatin"/>
    <property type="match status" value="1"/>
</dbReference>
<keyword evidence="3" id="KW-1185">Reference proteome</keyword>
<evidence type="ECO:0000256" key="1">
    <source>
        <dbReference type="SAM" id="SignalP"/>
    </source>
</evidence>
<dbReference type="InterPro" id="IPR001938">
    <property type="entry name" value="Thaumatin"/>
</dbReference>
<dbReference type="CDD" id="cd09217">
    <property type="entry name" value="TLP-P"/>
    <property type="match status" value="1"/>
</dbReference>
<dbReference type="Proteomes" id="UP001497457">
    <property type="component" value="Chromosome 11b"/>
</dbReference>
<reference evidence="2 3" key="2">
    <citation type="submission" date="2024-10" db="EMBL/GenBank/DDBJ databases">
        <authorList>
            <person name="Ryan C."/>
        </authorList>
    </citation>
    <scope>NUCLEOTIDE SEQUENCE [LARGE SCALE GENOMIC DNA]</scope>
</reference>
<proteinExistence type="predicted"/>
<evidence type="ECO:0000313" key="3">
    <source>
        <dbReference type="Proteomes" id="UP001497457"/>
    </source>
</evidence>
<accession>A0ABC8VVV4</accession>
<name>A0ABC8VVV4_9POAL</name>
<organism evidence="2 3">
    <name type="scientific">Urochloa decumbens</name>
    <dbReference type="NCBI Taxonomy" id="240449"/>
    <lineage>
        <taxon>Eukaryota</taxon>
        <taxon>Viridiplantae</taxon>
        <taxon>Streptophyta</taxon>
        <taxon>Embryophyta</taxon>
        <taxon>Tracheophyta</taxon>
        <taxon>Spermatophyta</taxon>
        <taxon>Magnoliopsida</taxon>
        <taxon>Liliopsida</taxon>
        <taxon>Poales</taxon>
        <taxon>Poaceae</taxon>
        <taxon>PACMAD clade</taxon>
        <taxon>Panicoideae</taxon>
        <taxon>Panicodae</taxon>
        <taxon>Paniceae</taxon>
        <taxon>Melinidinae</taxon>
        <taxon>Urochloa</taxon>
    </lineage>
</organism>
<sequence>MGSPVAGGSKPAATFLFLVVVSLTAGAGVASAATFIVSNLCPFPVWPAAIPSEGFGTQLNPGEAWLFKVPPGTKAGRIWGRTGCHFAAGDYGRCATGDCAGALRCELSGKPPATLAEFSLGGGGAEVEEDDFYYISVVDGFNLPMSFVCDDNSGEDATPIRCMERSCADGKHRAGEGKVRTCKADRTYHYHQYFVIFCPNA</sequence>
<dbReference type="InterPro" id="IPR037176">
    <property type="entry name" value="Osmotin/thaumatin-like_sf"/>
</dbReference>
<dbReference type="AlphaFoldDB" id="A0ABC8VVV4"/>
<dbReference type="Pfam" id="PF00314">
    <property type="entry name" value="Thaumatin"/>
    <property type="match status" value="1"/>
</dbReference>
<evidence type="ECO:0008006" key="4">
    <source>
        <dbReference type="Google" id="ProtNLM"/>
    </source>
</evidence>
<dbReference type="PROSITE" id="PS51367">
    <property type="entry name" value="THAUMATIN_2"/>
    <property type="match status" value="1"/>
</dbReference>
<dbReference type="PANTHER" id="PTHR31048">
    <property type="entry name" value="OS03G0233200 PROTEIN"/>
    <property type="match status" value="1"/>
</dbReference>
<keyword evidence="1" id="KW-0732">Signal</keyword>
<protein>
    <recommendedName>
        <fullName evidence="4">Thaumatin-like protein</fullName>
    </recommendedName>
</protein>
<dbReference type="SUPFAM" id="SSF49870">
    <property type="entry name" value="Osmotin, thaumatin-like protein"/>
    <property type="match status" value="1"/>
</dbReference>